<dbReference type="InterPro" id="IPR029058">
    <property type="entry name" value="AB_hydrolase_fold"/>
</dbReference>
<dbReference type="Gene3D" id="3.40.50.1820">
    <property type="entry name" value="alpha/beta hydrolase"/>
    <property type="match status" value="1"/>
</dbReference>
<reference evidence="3 4" key="1">
    <citation type="submission" date="2015-10" db="EMBL/GenBank/DDBJ databases">
        <title>Mycobacterium gordonae draft genome assembly.</title>
        <authorList>
            <person name="Ustinova V."/>
            <person name="Smirnova T."/>
            <person name="Blagodatskikh K."/>
            <person name="Varlamov D."/>
            <person name="Larionova E."/>
            <person name="Chernousova L."/>
        </authorList>
    </citation>
    <scope>NUCLEOTIDE SEQUENCE [LARGE SCALE GENOMIC DNA]</scope>
    <source>
        <strain evidence="3 4">CTRI 14-8773</strain>
    </source>
</reference>
<dbReference type="SUPFAM" id="SSF53474">
    <property type="entry name" value="alpha/beta-Hydrolases"/>
    <property type="match status" value="1"/>
</dbReference>
<dbReference type="Pfam" id="PF08237">
    <property type="entry name" value="PE-PPE"/>
    <property type="match status" value="1"/>
</dbReference>
<proteinExistence type="predicted"/>
<evidence type="ECO:0000313" key="3">
    <source>
        <dbReference type="EMBL" id="KQH75835.1"/>
    </source>
</evidence>
<sequence>MRRLLTSIALASLVVAGAIAPVKAIAAEESTAATVLTINPAFLPLPSNWLRGELFAAPNVKVKVPYTNLPNAYFVHQGSDVLNQLLHSTPGRKIVLGHSEGAQVEDDWLRRYGPGSDIDPATVTFVLTGDPENKYGGCTTIPNSGCTAAYGGRGFPADTRYTVKVLTRQYDFWADCPADLSNSVALFNRVASNFVAGKGELRGPHLDYSNLSLTDPGNKSYVEGNATYILGAPATYYLPMVTWRIESAENKRIHDLQWRPMVESAYHRPMGTVDPPA</sequence>
<evidence type="ECO:0000256" key="1">
    <source>
        <dbReference type="SAM" id="SignalP"/>
    </source>
</evidence>
<keyword evidence="1" id="KW-0732">Signal</keyword>
<dbReference type="InterPro" id="IPR013228">
    <property type="entry name" value="PE-PPE_C"/>
</dbReference>
<feature type="domain" description="PE-PPE" evidence="2">
    <location>
        <begin position="74"/>
        <end position="230"/>
    </location>
</feature>
<evidence type="ECO:0000259" key="2">
    <source>
        <dbReference type="Pfam" id="PF08237"/>
    </source>
</evidence>
<dbReference type="EMBL" id="LKTM01000366">
    <property type="protein sequence ID" value="KQH75835.1"/>
    <property type="molecule type" value="Genomic_DNA"/>
</dbReference>
<organism evidence="3 4">
    <name type="scientific">Mycobacterium gordonae</name>
    <dbReference type="NCBI Taxonomy" id="1778"/>
    <lineage>
        <taxon>Bacteria</taxon>
        <taxon>Bacillati</taxon>
        <taxon>Actinomycetota</taxon>
        <taxon>Actinomycetes</taxon>
        <taxon>Mycobacteriales</taxon>
        <taxon>Mycobacteriaceae</taxon>
        <taxon>Mycobacterium</taxon>
    </lineage>
</organism>
<dbReference type="Proteomes" id="UP000051677">
    <property type="component" value="Unassembled WGS sequence"/>
</dbReference>
<feature type="chain" id="PRO_5006196280" description="PE-PPE domain-containing protein" evidence="1">
    <location>
        <begin position="27"/>
        <end position="277"/>
    </location>
</feature>
<feature type="signal peptide" evidence="1">
    <location>
        <begin position="1"/>
        <end position="26"/>
    </location>
</feature>
<protein>
    <recommendedName>
        <fullName evidence="2">PE-PPE domain-containing protein</fullName>
    </recommendedName>
</protein>
<evidence type="ECO:0000313" key="4">
    <source>
        <dbReference type="Proteomes" id="UP000051677"/>
    </source>
</evidence>
<accession>A0A0Q2RK80</accession>
<comment type="caution">
    <text evidence="3">The sequence shown here is derived from an EMBL/GenBank/DDBJ whole genome shotgun (WGS) entry which is preliminary data.</text>
</comment>
<gene>
    <name evidence="3" type="ORF">AO501_01410</name>
</gene>
<name>A0A0Q2RK80_MYCGO</name>
<dbReference type="STRING" id="1778.A9W97_26740"/>
<dbReference type="AlphaFoldDB" id="A0A0Q2RK80"/>